<dbReference type="PROSITE" id="PS51754">
    <property type="entry name" value="OVATE"/>
    <property type="match status" value="1"/>
</dbReference>
<protein>
    <recommendedName>
        <fullName evidence="6">Transcription repressor</fullName>
    </recommendedName>
    <alternativeName>
        <fullName evidence="6">Ovate family protein</fullName>
    </alternativeName>
</protein>
<keyword evidence="10" id="KW-1185">Reference proteome</keyword>
<dbReference type="Pfam" id="PF04844">
    <property type="entry name" value="Ovate"/>
    <property type="match status" value="1"/>
</dbReference>
<gene>
    <name evidence="9" type="ORF">CEY00_Acc32080</name>
</gene>
<comment type="function">
    <text evidence="6">Transcriptional repressor that regulates multiple aspects of plant growth and development.</text>
</comment>
<dbReference type="GO" id="GO:0005634">
    <property type="term" value="C:nucleus"/>
    <property type="evidence" value="ECO:0007669"/>
    <property type="project" value="UniProtKB-SubCell"/>
</dbReference>
<accession>A0A2R6P749</accession>
<proteinExistence type="predicted"/>
<evidence type="ECO:0000256" key="5">
    <source>
        <dbReference type="ARBA" id="ARBA00023242"/>
    </source>
</evidence>
<dbReference type="GO" id="GO:0045892">
    <property type="term" value="P:negative regulation of DNA-templated transcription"/>
    <property type="evidence" value="ECO:0007669"/>
    <property type="project" value="UniProtKB-UniRule"/>
</dbReference>
<sequence length="221" mass="25035">MQTGFHQTPSSLSPLDRNRIQLKNIPIYAKRVRFHLNSFTKSLSRFPHPIFSTMFSNKRSLFRNIFTANGCGCGNTKPSDVFNPKPKPKIPHIHDQNPSTHLSHDSSSSSWDKGGDDHSITSTTFSLNIDGTTPHCSKMLSPCPKISNSIAVVKDSDDPYQDFRQSMLQMILEREIYSKGDLQELLNCFLQLNSPCHHEIIIQAFSEIWNGVIFTSRSPKE</sequence>
<evidence type="ECO:0000256" key="3">
    <source>
        <dbReference type="ARBA" id="ARBA00023015"/>
    </source>
</evidence>
<feature type="region of interest" description="Disordered" evidence="7">
    <location>
        <begin position="77"/>
        <end position="115"/>
    </location>
</feature>
<dbReference type="InterPro" id="IPR006458">
    <property type="entry name" value="Ovate_C"/>
</dbReference>
<dbReference type="AlphaFoldDB" id="A0A2R6P749"/>
<feature type="domain" description="OVATE" evidence="8">
    <location>
        <begin position="152"/>
        <end position="211"/>
    </location>
</feature>
<organism evidence="9 10">
    <name type="scientific">Actinidia chinensis var. chinensis</name>
    <name type="common">Chinese soft-hair kiwi</name>
    <dbReference type="NCBI Taxonomy" id="1590841"/>
    <lineage>
        <taxon>Eukaryota</taxon>
        <taxon>Viridiplantae</taxon>
        <taxon>Streptophyta</taxon>
        <taxon>Embryophyta</taxon>
        <taxon>Tracheophyta</taxon>
        <taxon>Spermatophyta</taxon>
        <taxon>Magnoliopsida</taxon>
        <taxon>eudicotyledons</taxon>
        <taxon>Gunneridae</taxon>
        <taxon>Pentapetalae</taxon>
        <taxon>asterids</taxon>
        <taxon>Ericales</taxon>
        <taxon>Actinidiaceae</taxon>
        <taxon>Actinidia</taxon>
    </lineage>
</organism>
<dbReference type="EMBL" id="NKQK01000028">
    <property type="protein sequence ID" value="PSR86458.1"/>
    <property type="molecule type" value="Genomic_DNA"/>
</dbReference>
<dbReference type="InterPro" id="IPR038933">
    <property type="entry name" value="Ovate"/>
</dbReference>
<evidence type="ECO:0000256" key="2">
    <source>
        <dbReference type="ARBA" id="ARBA00022491"/>
    </source>
</evidence>
<comment type="subcellular location">
    <subcellularLocation>
        <location evidence="1 6">Nucleus</location>
    </subcellularLocation>
</comment>
<dbReference type="NCBIfam" id="TIGR01568">
    <property type="entry name" value="A_thal_3678"/>
    <property type="match status" value="1"/>
</dbReference>
<dbReference type="Proteomes" id="UP000241394">
    <property type="component" value="Chromosome LG28"/>
</dbReference>
<keyword evidence="2 6" id="KW-0678">Repressor</keyword>
<dbReference type="OMA" id="QLNATCH"/>
<keyword evidence="5 6" id="KW-0539">Nucleus</keyword>
<reference evidence="10" key="2">
    <citation type="journal article" date="2018" name="BMC Genomics">
        <title>A manually annotated Actinidia chinensis var. chinensis (kiwifruit) genome highlights the challenges associated with draft genomes and gene prediction in plants.</title>
        <authorList>
            <person name="Pilkington S.M."/>
            <person name="Crowhurst R."/>
            <person name="Hilario E."/>
            <person name="Nardozza S."/>
            <person name="Fraser L."/>
            <person name="Peng Y."/>
            <person name="Gunaseelan K."/>
            <person name="Simpson R."/>
            <person name="Tahir J."/>
            <person name="Deroles S.C."/>
            <person name="Templeton K."/>
            <person name="Luo Z."/>
            <person name="Davy M."/>
            <person name="Cheng C."/>
            <person name="McNeilage M."/>
            <person name="Scaglione D."/>
            <person name="Liu Y."/>
            <person name="Zhang Q."/>
            <person name="Datson P."/>
            <person name="De Silva N."/>
            <person name="Gardiner S.E."/>
            <person name="Bassett H."/>
            <person name="Chagne D."/>
            <person name="McCallum J."/>
            <person name="Dzierzon H."/>
            <person name="Deng C."/>
            <person name="Wang Y.Y."/>
            <person name="Barron L."/>
            <person name="Manako K."/>
            <person name="Bowen J."/>
            <person name="Foster T.M."/>
            <person name="Erridge Z.A."/>
            <person name="Tiffin H."/>
            <person name="Waite C.N."/>
            <person name="Davies K.M."/>
            <person name="Grierson E.P."/>
            <person name="Laing W.A."/>
            <person name="Kirk R."/>
            <person name="Chen X."/>
            <person name="Wood M."/>
            <person name="Montefiori M."/>
            <person name="Brummell D.A."/>
            <person name="Schwinn K.E."/>
            <person name="Catanach A."/>
            <person name="Fullerton C."/>
            <person name="Li D."/>
            <person name="Meiyalaghan S."/>
            <person name="Nieuwenhuizen N."/>
            <person name="Read N."/>
            <person name="Prakash R."/>
            <person name="Hunter D."/>
            <person name="Zhang H."/>
            <person name="McKenzie M."/>
            <person name="Knabel M."/>
            <person name="Harris A."/>
            <person name="Allan A.C."/>
            <person name="Gleave A."/>
            <person name="Chen A."/>
            <person name="Janssen B.J."/>
            <person name="Plunkett B."/>
            <person name="Ampomah-Dwamena C."/>
            <person name="Voogd C."/>
            <person name="Leif D."/>
            <person name="Lafferty D."/>
            <person name="Souleyre E.J.F."/>
            <person name="Varkonyi-Gasic E."/>
            <person name="Gambi F."/>
            <person name="Hanley J."/>
            <person name="Yao J.L."/>
            <person name="Cheung J."/>
            <person name="David K.M."/>
            <person name="Warren B."/>
            <person name="Marsh K."/>
            <person name="Snowden K.C."/>
            <person name="Lin-Wang K."/>
            <person name="Brian L."/>
            <person name="Martinez-Sanchez M."/>
            <person name="Wang M."/>
            <person name="Ileperuma N."/>
            <person name="Macnee N."/>
            <person name="Campin R."/>
            <person name="McAtee P."/>
            <person name="Drummond R.S.M."/>
            <person name="Espley R.V."/>
            <person name="Ireland H.S."/>
            <person name="Wu R."/>
            <person name="Atkinson R.G."/>
            <person name="Karunairetnam S."/>
            <person name="Bulley S."/>
            <person name="Chunkath S."/>
            <person name="Hanley Z."/>
            <person name="Storey R."/>
            <person name="Thrimawithana A.H."/>
            <person name="Thomson S."/>
            <person name="David C."/>
            <person name="Testolin R."/>
            <person name="Huang H."/>
            <person name="Hellens R.P."/>
            <person name="Schaffer R.J."/>
        </authorList>
    </citation>
    <scope>NUCLEOTIDE SEQUENCE [LARGE SCALE GENOMIC DNA]</scope>
    <source>
        <strain evidence="10">cv. Red5</strain>
    </source>
</reference>
<keyword evidence="3 6" id="KW-0805">Transcription regulation</keyword>
<evidence type="ECO:0000256" key="1">
    <source>
        <dbReference type="ARBA" id="ARBA00004123"/>
    </source>
</evidence>
<keyword evidence="4 6" id="KW-0804">Transcription</keyword>
<dbReference type="PANTHER" id="PTHR33057">
    <property type="entry name" value="TRANSCRIPTION REPRESSOR OFP7-RELATED"/>
    <property type="match status" value="1"/>
</dbReference>
<dbReference type="STRING" id="1590841.A0A2R6P749"/>
<evidence type="ECO:0000313" key="10">
    <source>
        <dbReference type="Proteomes" id="UP000241394"/>
    </source>
</evidence>
<dbReference type="Gramene" id="PSR86458">
    <property type="protein sequence ID" value="PSR86458"/>
    <property type="gene ID" value="CEY00_Acc32080"/>
</dbReference>
<dbReference type="OrthoDB" id="1928390at2759"/>
<reference evidence="9 10" key="1">
    <citation type="submission" date="2017-07" db="EMBL/GenBank/DDBJ databases">
        <title>An improved, manually edited Actinidia chinensis var. chinensis (kiwifruit) genome highlights the challenges associated with draft genomes and gene prediction in plants.</title>
        <authorList>
            <person name="Pilkington S."/>
            <person name="Crowhurst R."/>
            <person name="Hilario E."/>
            <person name="Nardozza S."/>
            <person name="Fraser L."/>
            <person name="Peng Y."/>
            <person name="Gunaseelan K."/>
            <person name="Simpson R."/>
            <person name="Tahir J."/>
            <person name="Deroles S."/>
            <person name="Templeton K."/>
            <person name="Luo Z."/>
            <person name="Davy M."/>
            <person name="Cheng C."/>
            <person name="Mcneilage M."/>
            <person name="Scaglione D."/>
            <person name="Liu Y."/>
            <person name="Zhang Q."/>
            <person name="Datson P."/>
            <person name="De Silva N."/>
            <person name="Gardiner S."/>
            <person name="Bassett H."/>
            <person name="Chagne D."/>
            <person name="Mccallum J."/>
            <person name="Dzierzon H."/>
            <person name="Deng C."/>
            <person name="Wang Y.-Y."/>
            <person name="Barron N."/>
            <person name="Manako K."/>
            <person name="Bowen J."/>
            <person name="Foster T."/>
            <person name="Erridge Z."/>
            <person name="Tiffin H."/>
            <person name="Waite C."/>
            <person name="Davies K."/>
            <person name="Grierson E."/>
            <person name="Laing W."/>
            <person name="Kirk R."/>
            <person name="Chen X."/>
            <person name="Wood M."/>
            <person name="Montefiori M."/>
            <person name="Brummell D."/>
            <person name="Schwinn K."/>
            <person name="Catanach A."/>
            <person name="Fullerton C."/>
            <person name="Li D."/>
            <person name="Meiyalaghan S."/>
            <person name="Nieuwenhuizen N."/>
            <person name="Read N."/>
            <person name="Prakash R."/>
            <person name="Hunter D."/>
            <person name="Zhang H."/>
            <person name="Mckenzie M."/>
            <person name="Knabel M."/>
            <person name="Harris A."/>
            <person name="Allan A."/>
            <person name="Chen A."/>
            <person name="Janssen B."/>
            <person name="Plunkett B."/>
            <person name="Dwamena C."/>
            <person name="Voogd C."/>
            <person name="Leif D."/>
            <person name="Lafferty D."/>
            <person name="Souleyre E."/>
            <person name="Varkonyi-Gasic E."/>
            <person name="Gambi F."/>
            <person name="Hanley J."/>
            <person name="Yao J.-L."/>
            <person name="Cheung J."/>
            <person name="David K."/>
            <person name="Warren B."/>
            <person name="Marsh K."/>
            <person name="Snowden K."/>
            <person name="Lin-Wang K."/>
            <person name="Brian L."/>
            <person name="Martinez-Sanchez M."/>
            <person name="Wang M."/>
            <person name="Ileperuma N."/>
            <person name="Macnee N."/>
            <person name="Campin R."/>
            <person name="Mcatee P."/>
            <person name="Drummond R."/>
            <person name="Espley R."/>
            <person name="Ireland H."/>
            <person name="Wu R."/>
            <person name="Atkinson R."/>
            <person name="Karunairetnam S."/>
            <person name="Bulley S."/>
            <person name="Chunkath S."/>
            <person name="Hanley Z."/>
            <person name="Storey R."/>
            <person name="Thrimawithana A."/>
            <person name="Thomson S."/>
            <person name="David C."/>
            <person name="Testolin R."/>
        </authorList>
    </citation>
    <scope>NUCLEOTIDE SEQUENCE [LARGE SCALE GENOMIC DNA]</scope>
    <source>
        <strain evidence="10">cv. Red5</strain>
        <tissue evidence="9">Young leaf</tissue>
    </source>
</reference>
<dbReference type="InParanoid" id="A0A2R6P749"/>
<evidence type="ECO:0000256" key="4">
    <source>
        <dbReference type="ARBA" id="ARBA00023163"/>
    </source>
</evidence>
<evidence type="ECO:0000256" key="6">
    <source>
        <dbReference type="RuleBase" id="RU367028"/>
    </source>
</evidence>
<dbReference type="PANTHER" id="PTHR33057:SF70">
    <property type="entry name" value="TRANSCRIPTION REPRESSOR-RELATED"/>
    <property type="match status" value="1"/>
</dbReference>
<evidence type="ECO:0000256" key="7">
    <source>
        <dbReference type="SAM" id="MobiDB-lite"/>
    </source>
</evidence>
<name>A0A2R6P749_ACTCC</name>
<evidence type="ECO:0000313" key="9">
    <source>
        <dbReference type="EMBL" id="PSR86458.1"/>
    </source>
</evidence>
<comment type="caution">
    <text evidence="9">The sequence shown here is derived from an EMBL/GenBank/DDBJ whole genome shotgun (WGS) entry which is preliminary data.</text>
</comment>
<evidence type="ECO:0000259" key="8">
    <source>
        <dbReference type="PROSITE" id="PS51754"/>
    </source>
</evidence>